<evidence type="ECO:0000256" key="3">
    <source>
        <dbReference type="ARBA" id="ARBA00044208"/>
    </source>
</evidence>
<dbReference type="InterPro" id="IPR042528">
    <property type="entry name" value="elF-2B_alpha_N"/>
</dbReference>
<evidence type="ECO:0000313" key="8">
    <source>
        <dbReference type="Proteomes" id="UP001279734"/>
    </source>
</evidence>
<comment type="subunit">
    <text evidence="5">Component of the translation initiation factor 2B (eIF2B) complex which is a heterodecamer of two sets of five different subunits: alpha, beta, gamma, delta and epsilon. Subunits alpha, beta and delta comprise a regulatory subcomplex and subunits epsilon and gamma comprise a catalytic subcomplex. Within the complex, the hexameric regulatory complex resides at the center, with the two heterodimeric catalytic subcomplexes bound on opposite sides.</text>
</comment>
<evidence type="ECO:0000256" key="2">
    <source>
        <dbReference type="ARBA" id="ARBA00007251"/>
    </source>
</evidence>
<dbReference type="InterPro" id="IPR037171">
    <property type="entry name" value="NagB/RpiA_transferase-like"/>
</dbReference>
<dbReference type="Gene3D" id="1.20.120.1070">
    <property type="entry name" value="Translation initiation factor eIF-2B, N-terminal domain"/>
    <property type="match status" value="1"/>
</dbReference>
<dbReference type="SUPFAM" id="SSF100950">
    <property type="entry name" value="NagB/RpiA/CoA transferase-like"/>
    <property type="match status" value="1"/>
</dbReference>
<dbReference type="InterPro" id="IPR000649">
    <property type="entry name" value="IF-2B-related"/>
</dbReference>
<sequence length="335" mass="37625">MAINNSRSYTSQIIVHHYTILKRPVSNVIMINHNQFFLKKPPTLQIRSSIKDQVFEDQSNGIVCYRDERGEIVCEGLDEGPRFHRQFPLTHRKRDAEIIDLLQQRWLSIVDGGDANGNAVLADSNWHPFCFTLTKRTSRCDSRIRVKRDRGGKQVATRYRCGEDLLPPFSTSKTKEGSSNTRHLCLLPDEGPHHGVLTSDWLTQAQPSVGICSDSDDFSATDAAAAEKEFSVIDEFNDWRKQLDLAEAVAATRALASVIHSSKATTMVELEVELKNASDDLQARRIIAMVSQDFIFDGCAVLVHGFSRMALEVLKTTAQKKKKKVPVFCSGSIYL</sequence>
<dbReference type="EMBL" id="BSYO01000004">
    <property type="protein sequence ID" value="GMH03842.1"/>
    <property type="molecule type" value="Genomic_DNA"/>
</dbReference>
<reference evidence="7" key="1">
    <citation type="submission" date="2023-05" db="EMBL/GenBank/DDBJ databases">
        <title>Nepenthes gracilis genome sequencing.</title>
        <authorList>
            <person name="Fukushima K."/>
        </authorList>
    </citation>
    <scope>NUCLEOTIDE SEQUENCE</scope>
    <source>
        <strain evidence="7">SING2019-196</strain>
    </source>
</reference>
<evidence type="ECO:0000256" key="1">
    <source>
        <dbReference type="ARBA" id="ARBA00004514"/>
    </source>
</evidence>
<dbReference type="PANTHER" id="PTHR34206">
    <property type="entry name" value="OS06G0193300 PROTEIN"/>
    <property type="match status" value="1"/>
</dbReference>
<evidence type="ECO:0000256" key="6">
    <source>
        <dbReference type="RuleBase" id="RU003814"/>
    </source>
</evidence>
<comment type="subcellular location">
    <subcellularLocation>
        <location evidence="1">Cytoplasm</location>
        <location evidence="1">Cytosol</location>
    </subcellularLocation>
</comment>
<dbReference type="GO" id="GO:0005829">
    <property type="term" value="C:cytosol"/>
    <property type="evidence" value="ECO:0007669"/>
    <property type="project" value="UniProtKB-SubCell"/>
</dbReference>
<dbReference type="Proteomes" id="UP001279734">
    <property type="component" value="Unassembled WGS sequence"/>
</dbReference>
<name>A0AAD3S429_NEPGR</name>
<accession>A0AAD3S429</accession>
<evidence type="ECO:0000313" key="7">
    <source>
        <dbReference type="EMBL" id="GMH03842.1"/>
    </source>
</evidence>
<dbReference type="Pfam" id="PF01008">
    <property type="entry name" value="IF-2B"/>
    <property type="match status" value="1"/>
</dbReference>
<evidence type="ECO:0000256" key="5">
    <source>
        <dbReference type="ARBA" id="ARBA00046432"/>
    </source>
</evidence>
<dbReference type="PANTHER" id="PTHR34206:SF1">
    <property type="entry name" value="OS10G0390701 PROTEIN"/>
    <property type="match status" value="1"/>
</dbReference>
<proteinExistence type="inferred from homology"/>
<comment type="caution">
    <text evidence="7">The sequence shown here is derived from an EMBL/GenBank/DDBJ whole genome shotgun (WGS) entry which is preliminary data.</text>
</comment>
<dbReference type="AlphaFoldDB" id="A0AAD3S429"/>
<organism evidence="7 8">
    <name type="scientific">Nepenthes gracilis</name>
    <name type="common">Slender pitcher plant</name>
    <dbReference type="NCBI Taxonomy" id="150966"/>
    <lineage>
        <taxon>Eukaryota</taxon>
        <taxon>Viridiplantae</taxon>
        <taxon>Streptophyta</taxon>
        <taxon>Embryophyta</taxon>
        <taxon>Tracheophyta</taxon>
        <taxon>Spermatophyta</taxon>
        <taxon>Magnoliopsida</taxon>
        <taxon>eudicotyledons</taxon>
        <taxon>Gunneridae</taxon>
        <taxon>Pentapetalae</taxon>
        <taxon>Caryophyllales</taxon>
        <taxon>Nepenthaceae</taxon>
        <taxon>Nepenthes</taxon>
    </lineage>
</organism>
<comment type="similarity">
    <text evidence="2 6">Belongs to the eIF-2B alpha/beta/delta subunits family.</text>
</comment>
<protein>
    <recommendedName>
        <fullName evidence="3">Translation initiation factor eIF2B subunit alpha</fullName>
    </recommendedName>
    <alternativeName>
        <fullName evidence="4">eIF2B GDP-GTP exchange factor subunit alpha</fullName>
    </alternativeName>
</protein>
<evidence type="ECO:0000256" key="4">
    <source>
        <dbReference type="ARBA" id="ARBA00044236"/>
    </source>
</evidence>
<keyword evidence="8" id="KW-1185">Reference proteome</keyword>
<gene>
    <name evidence="7" type="ORF">Nepgr_005681</name>
</gene>